<accession>A0ACC2NWV1</accession>
<protein>
    <submittedName>
        <fullName evidence="1">Uncharacterized protein</fullName>
    </submittedName>
</protein>
<sequence length="257" mass="28389">MNSTKSLHRRSPLIGGRNAAVSDFPYFVAVEFLQIQICGGSIVSNKFVLTAAHCFELSNKTDAYKIRSGTEIEGKGGMLHSLVNFEKHPSFREDGVGGLFNDIALARIEQIFKFDQFRQRINLFAAGEKCEDKTIATIVGFSIRKYENSHRLSSTTIRIVSHSYCNASWIHLDGSPIPDTVLCAGVANGSRDTCGGDSGGPLIIDKRLAGITSFGVDCGTYSLPSVYTEVASFRQWIDDRITPKRRFEYNECKVVNS</sequence>
<evidence type="ECO:0000313" key="1">
    <source>
        <dbReference type="EMBL" id="KAJ8675592.1"/>
    </source>
</evidence>
<comment type="caution">
    <text evidence="1">The sequence shown here is derived from an EMBL/GenBank/DDBJ whole genome shotgun (WGS) entry which is preliminary data.</text>
</comment>
<dbReference type="EMBL" id="CM056742">
    <property type="protein sequence ID" value="KAJ8675592.1"/>
    <property type="molecule type" value="Genomic_DNA"/>
</dbReference>
<dbReference type="Proteomes" id="UP001239111">
    <property type="component" value="Chromosome 2"/>
</dbReference>
<evidence type="ECO:0000313" key="2">
    <source>
        <dbReference type="Proteomes" id="UP001239111"/>
    </source>
</evidence>
<organism evidence="1 2">
    <name type="scientific">Eretmocerus hayati</name>
    <dbReference type="NCBI Taxonomy" id="131215"/>
    <lineage>
        <taxon>Eukaryota</taxon>
        <taxon>Metazoa</taxon>
        <taxon>Ecdysozoa</taxon>
        <taxon>Arthropoda</taxon>
        <taxon>Hexapoda</taxon>
        <taxon>Insecta</taxon>
        <taxon>Pterygota</taxon>
        <taxon>Neoptera</taxon>
        <taxon>Endopterygota</taxon>
        <taxon>Hymenoptera</taxon>
        <taxon>Apocrita</taxon>
        <taxon>Proctotrupomorpha</taxon>
        <taxon>Chalcidoidea</taxon>
        <taxon>Aphelinidae</taxon>
        <taxon>Aphelininae</taxon>
        <taxon>Eretmocerus</taxon>
    </lineage>
</organism>
<name>A0ACC2NWV1_9HYME</name>
<keyword evidence="2" id="KW-1185">Reference proteome</keyword>
<gene>
    <name evidence="1" type="ORF">QAD02_011378</name>
</gene>
<proteinExistence type="predicted"/>
<reference evidence="1" key="1">
    <citation type="submission" date="2023-04" db="EMBL/GenBank/DDBJ databases">
        <title>A chromosome-level genome assembly of the parasitoid wasp Eretmocerus hayati.</title>
        <authorList>
            <person name="Zhong Y."/>
            <person name="Liu S."/>
            <person name="Liu Y."/>
        </authorList>
    </citation>
    <scope>NUCLEOTIDE SEQUENCE</scope>
    <source>
        <strain evidence="1">ZJU_SS_LIU_2023</strain>
    </source>
</reference>